<dbReference type="InterPro" id="IPR018247">
    <property type="entry name" value="EF_Hand_1_Ca_BS"/>
</dbReference>
<comment type="cofactor">
    <cofactor evidence="8">
        <name>Mn(2+)</name>
        <dbReference type="ChEBI" id="CHEBI:29035"/>
    </cofactor>
    <cofactor evidence="8">
        <name>Co(2+)</name>
        <dbReference type="ChEBI" id="CHEBI:48828"/>
    </cofactor>
    <cofactor evidence="8">
        <name>Cd(2+)</name>
        <dbReference type="ChEBI" id="CHEBI:48775"/>
    </cofactor>
    <text evidence="8">Binds 1 divalent cation per subunit. The enzyme is active with manganese, cobalt or cadmium ions.</text>
</comment>
<protein>
    <recommendedName>
        <fullName evidence="9">Phospho-2-dehydro-3-deoxyheptonate aldolase</fullName>
        <ecNumber evidence="9">2.5.1.54</ecNumber>
    </recommendedName>
</protein>
<evidence type="ECO:0000256" key="7">
    <source>
        <dbReference type="ARBA" id="ARBA00047508"/>
    </source>
</evidence>
<dbReference type="InterPro" id="IPR002048">
    <property type="entry name" value="EF_hand_dom"/>
</dbReference>
<dbReference type="GO" id="GO:0005743">
    <property type="term" value="C:mitochondrial inner membrane"/>
    <property type="evidence" value="ECO:0007669"/>
    <property type="project" value="UniProtKB-SubCell"/>
</dbReference>
<organism evidence="12 13">
    <name type="scientific">Funneliformis caledonium</name>
    <dbReference type="NCBI Taxonomy" id="1117310"/>
    <lineage>
        <taxon>Eukaryota</taxon>
        <taxon>Fungi</taxon>
        <taxon>Fungi incertae sedis</taxon>
        <taxon>Mucoromycota</taxon>
        <taxon>Glomeromycotina</taxon>
        <taxon>Glomeromycetes</taxon>
        <taxon>Glomerales</taxon>
        <taxon>Glomeraceae</taxon>
        <taxon>Funneliformis</taxon>
    </lineage>
</organism>
<dbReference type="PROSITE" id="PS50222">
    <property type="entry name" value="EF_HAND_2"/>
    <property type="match status" value="2"/>
</dbReference>
<evidence type="ECO:0000259" key="11">
    <source>
        <dbReference type="PROSITE" id="PS50222"/>
    </source>
</evidence>
<dbReference type="EMBL" id="CAJVPQ010000593">
    <property type="protein sequence ID" value="CAG8494884.1"/>
    <property type="molecule type" value="Genomic_DNA"/>
</dbReference>
<evidence type="ECO:0000256" key="10">
    <source>
        <dbReference type="SAM" id="MobiDB-lite"/>
    </source>
</evidence>
<evidence type="ECO:0000313" key="12">
    <source>
        <dbReference type="EMBL" id="CAG8494884.1"/>
    </source>
</evidence>
<dbReference type="Pfam" id="PF07992">
    <property type="entry name" value="Pyr_redox_2"/>
    <property type="match status" value="1"/>
</dbReference>
<keyword evidence="6" id="KW-0809">Transit peptide</keyword>
<dbReference type="GO" id="GO:0003849">
    <property type="term" value="F:3-deoxy-7-phosphoheptulonate synthase activity"/>
    <property type="evidence" value="ECO:0007669"/>
    <property type="project" value="UniProtKB-EC"/>
</dbReference>
<keyword evidence="8" id="KW-0464">Manganese</keyword>
<dbReference type="PANTHER" id="PTHR21337:SF0">
    <property type="entry name" value="PHOSPHO-2-DEHYDRO-3-DEOXYHEPTONATE ALDOLASE"/>
    <property type="match status" value="1"/>
</dbReference>
<dbReference type="SUPFAM" id="SSF47473">
    <property type="entry name" value="EF-hand"/>
    <property type="match status" value="1"/>
</dbReference>
<feature type="binding site" evidence="8">
    <location>
        <position position="446"/>
    </location>
    <ligand>
        <name>Mn(2+)</name>
        <dbReference type="ChEBI" id="CHEBI:29035"/>
    </ligand>
</feature>
<evidence type="ECO:0000256" key="9">
    <source>
        <dbReference type="RuleBase" id="RU363071"/>
    </source>
</evidence>
<dbReference type="Gene3D" id="3.20.20.70">
    <property type="entry name" value="Aldolase class I"/>
    <property type="match status" value="1"/>
</dbReference>
<proteinExistence type="inferred from homology"/>
<dbReference type="InterPro" id="IPR013785">
    <property type="entry name" value="Aldolase_TIM"/>
</dbReference>
<feature type="region of interest" description="Disordered" evidence="10">
    <location>
        <begin position="160"/>
        <end position="191"/>
    </location>
</feature>
<comment type="pathway">
    <text evidence="2 9">Metabolic intermediate biosynthesis; chorismate biosynthesis; chorismate from D-erythrose 4-phosphate and phosphoenolpyruvate: step 1/7.</text>
</comment>
<comment type="catalytic activity">
    <reaction evidence="7 9">
        <text>D-erythrose 4-phosphate + phosphoenolpyruvate + H2O = 7-phospho-2-dehydro-3-deoxy-D-arabino-heptonate + phosphate</text>
        <dbReference type="Rhea" id="RHEA:14717"/>
        <dbReference type="ChEBI" id="CHEBI:15377"/>
        <dbReference type="ChEBI" id="CHEBI:16897"/>
        <dbReference type="ChEBI" id="CHEBI:43474"/>
        <dbReference type="ChEBI" id="CHEBI:58394"/>
        <dbReference type="ChEBI" id="CHEBI:58702"/>
        <dbReference type="EC" id="2.5.1.54"/>
    </reaction>
</comment>
<dbReference type="Gene3D" id="3.50.50.100">
    <property type="match status" value="2"/>
</dbReference>
<dbReference type="InterPro" id="IPR011992">
    <property type="entry name" value="EF-hand-dom_pair"/>
</dbReference>
<sequence length="1075" mass="121404">MSPGNSIMNGTATNGHINKIVKTEISREIKETNENNGFTNGKHTIEDKEWSPSSWRTKTIKQAVVYEDKEHLQRVSNSLQHLPPMVTPTEIHNLRNQLKQVALNKAFLLQGGDCAERFEYCSQDSIESKLKVLLQMSLVLVWGARIPVVRIARMAGQYAKPRSSPTEKVEGKEVPSFRGDNVNGYDPSDRKPNPERLLSAYFHSAATLNYVRSLIGSGFADLNRPSEWSLHHVRSNGTRQEYQTIVDRLTDSLNFMRTIGANTSFSPISNSLNSVDLFMSHEGLLLDYEQCLTRLLPDPETGEKKWYNVGTHFLWIGDRTRQLNEAHVEYFRGIQNPIGIKVGPSMKPDELQNLLDIVNPNKEIGKVTLITRYGAHQVEKYLPFHIQAVKESGHIVVWACDPMHGNTKQSLSGVKTRHFNSIIEELSKAIHIHKANNSQMNGVHFELTGEGVTECIGGSMQLADADLSLNYKTSCDPRLNYEQSLDVAFLIAKYYEKERFGYLPRAATVIVILDHKHAEAKVQDHEIKEFPSTFERGGPKNLPIATHLTDDKDYEAKKMRIVILGSGWGAVSVINELEKDQYHVTVISPQPLLPSATVGTLETRSLLEPIRCIIRGISAHFLEAKASDICFNEKLVEVVPNDESSEPFYIPYDKLVIAVGSLSMTYGIEGIEHCHFLKTINDARRIRKTIMDNFEKAALPTTSPEERKRLLSFVVCGGGPTGVEFAAELYDFLTEDMVKYQFPSVLRNEVKVSIIQSQDHILNTYDAKISDFAEKKFRRDHINIITNARVQKVEPNHIVYKLKSDGEVKELDYGLVLWSTGIAMNPLTKSISEKLEAQKNTRALITDNRLRLKGISDSSVYAIGDCSTVENPKLVQNLMQFFVDGDVDKSGYLSYDEFHALAKKIGRRYPITKSYLKKADTLFARYDKDKSGMPKRLEELRVMFEDIDKKLTSLPATAQVAHQQGKYLGKNLNQIALAHKTNTLPFSSDYSDETENPDINDRLPPFSYAHLGSLAYVGNAAVADFGMGWTWMGGLSAVYLWRSVYFSEQVSLRTRALLALDWSKRYMFGRDISKF</sequence>
<dbReference type="Pfam" id="PF01474">
    <property type="entry name" value="DAHP_synth_2"/>
    <property type="match status" value="1"/>
</dbReference>
<dbReference type="EC" id="2.5.1.54" evidence="9"/>
<dbReference type="SUPFAM" id="SSF51569">
    <property type="entry name" value="Aldolase"/>
    <property type="match status" value="1"/>
</dbReference>
<feature type="binding site" evidence="8">
    <location>
        <position position="372"/>
    </location>
    <ligand>
        <name>phosphoenolpyruvate</name>
        <dbReference type="ChEBI" id="CHEBI:58702"/>
    </ligand>
</feature>
<evidence type="ECO:0000256" key="4">
    <source>
        <dbReference type="ARBA" id="ARBA00022679"/>
    </source>
</evidence>
<dbReference type="InterPro" id="IPR023753">
    <property type="entry name" value="FAD/NAD-binding_dom"/>
</dbReference>
<keyword evidence="9" id="KW-0057">Aromatic amino acid biosynthesis</keyword>
<dbReference type="CDD" id="cd00051">
    <property type="entry name" value="EFh"/>
    <property type="match status" value="1"/>
</dbReference>
<feature type="domain" description="EF-hand" evidence="11">
    <location>
        <begin position="873"/>
        <end position="908"/>
    </location>
</feature>
<keyword evidence="8" id="KW-0170">Cobalt</keyword>
<dbReference type="GO" id="GO:0008652">
    <property type="term" value="P:amino acid biosynthetic process"/>
    <property type="evidence" value="ECO:0007669"/>
    <property type="project" value="UniProtKB-KW"/>
</dbReference>
<dbReference type="Pfam" id="PF22366">
    <property type="entry name" value="NDH2_C"/>
    <property type="match status" value="1"/>
</dbReference>
<dbReference type="InterPro" id="IPR036188">
    <property type="entry name" value="FAD/NAD-bd_sf"/>
</dbReference>
<feature type="binding site" evidence="8">
    <location>
        <position position="476"/>
    </location>
    <ligand>
        <name>Mn(2+)</name>
        <dbReference type="ChEBI" id="CHEBI:29035"/>
    </ligand>
</feature>
<evidence type="ECO:0000256" key="6">
    <source>
        <dbReference type="ARBA" id="ARBA00022946"/>
    </source>
</evidence>
<dbReference type="SUPFAM" id="SSF51905">
    <property type="entry name" value="FAD/NAD(P)-binding domain"/>
    <property type="match status" value="2"/>
</dbReference>
<dbReference type="Proteomes" id="UP000789570">
    <property type="component" value="Unassembled WGS sequence"/>
</dbReference>
<comment type="similarity">
    <text evidence="3 9">Belongs to the class-II DAHP synthase family.</text>
</comment>
<keyword evidence="4 9" id="KW-0808">Transferase</keyword>
<feature type="compositionally biased region" description="Basic and acidic residues" evidence="10">
    <location>
        <begin position="165"/>
        <end position="175"/>
    </location>
</feature>
<feature type="binding site" evidence="8">
    <location>
        <position position="404"/>
    </location>
    <ligand>
        <name>Mn(2+)</name>
        <dbReference type="ChEBI" id="CHEBI:29035"/>
    </ligand>
</feature>
<dbReference type="GO" id="GO:0016491">
    <property type="term" value="F:oxidoreductase activity"/>
    <property type="evidence" value="ECO:0007669"/>
    <property type="project" value="InterPro"/>
</dbReference>
<dbReference type="PROSITE" id="PS00018">
    <property type="entry name" value="EF_HAND_1"/>
    <property type="match status" value="1"/>
</dbReference>
<dbReference type="InterPro" id="IPR054585">
    <property type="entry name" value="NDH2-like_C"/>
</dbReference>
<evidence type="ECO:0000256" key="8">
    <source>
        <dbReference type="PIRSR" id="PIRSR602480-1"/>
    </source>
</evidence>
<evidence type="ECO:0000256" key="5">
    <source>
        <dbReference type="ARBA" id="ARBA00022837"/>
    </source>
</evidence>
<keyword evidence="9" id="KW-0028">Amino-acid biosynthesis</keyword>
<keyword evidence="5" id="KW-0106">Calcium</keyword>
<dbReference type="InterPro" id="IPR002480">
    <property type="entry name" value="DAHP_synth_2"/>
</dbReference>
<keyword evidence="8" id="KW-0104">Cadmium</keyword>
<comment type="caution">
    <text evidence="12">The sequence shown here is derived from an EMBL/GenBank/DDBJ whole genome shotgun (WGS) entry which is preliminary data.</text>
</comment>
<accession>A0A9N8WN88</accession>
<dbReference type="AlphaFoldDB" id="A0A9N8WN88"/>
<reference evidence="12" key="1">
    <citation type="submission" date="2021-06" db="EMBL/GenBank/DDBJ databases">
        <authorList>
            <person name="Kallberg Y."/>
            <person name="Tangrot J."/>
            <person name="Rosling A."/>
        </authorList>
    </citation>
    <scope>NUCLEOTIDE SEQUENCE</scope>
    <source>
        <strain evidence="12">UK204</strain>
    </source>
</reference>
<dbReference type="PANTHER" id="PTHR21337">
    <property type="entry name" value="PHOSPHO-2-DEHYDRO-3-DEOXYHEPTONATE ALDOLASE 1, 2"/>
    <property type="match status" value="1"/>
</dbReference>
<feature type="binding site" evidence="8">
    <location>
        <position position="153"/>
    </location>
    <ligand>
        <name>phosphoenolpyruvate</name>
        <dbReference type="ChEBI" id="CHEBI:58702"/>
    </ligand>
</feature>
<evidence type="ECO:0000256" key="2">
    <source>
        <dbReference type="ARBA" id="ARBA00004688"/>
    </source>
</evidence>
<gene>
    <name evidence="12" type="ORF">FCALED_LOCUS3404</name>
</gene>
<feature type="binding site" evidence="8">
    <location>
        <position position="341"/>
    </location>
    <ligand>
        <name>phosphoenolpyruvate</name>
        <dbReference type="ChEBI" id="CHEBI:58702"/>
    </ligand>
</feature>
<evidence type="ECO:0000313" key="13">
    <source>
        <dbReference type="Proteomes" id="UP000789570"/>
    </source>
</evidence>
<evidence type="ECO:0000256" key="3">
    <source>
        <dbReference type="ARBA" id="ARBA00008911"/>
    </source>
</evidence>
<evidence type="ECO:0000256" key="1">
    <source>
        <dbReference type="ARBA" id="ARBA00004137"/>
    </source>
</evidence>
<dbReference type="GO" id="GO:0009073">
    <property type="term" value="P:aromatic amino acid family biosynthetic process"/>
    <property type="evidence" value="ECO:0007669"/>
    <property type="project" value="UniProtKB-KW"/>
</dbReference>
<feature type="domain" description="EF-hand" evidence="11">
    <location>
        <begin position="914"/>
        <end position="950"/>
    </location>
</feature>
<name>A0A9N8WN88_9GLOM</name>
<keyword evidence="13" id="KW-1185">Reference proteome</keyword>
<dbReference type="GO" id="GO:0005509">
    <property type="term" value="F:calcium ion binding"/>
    <property type="evidence" value="ECO:0007669"/>
    <property type="project" value="InterPro"/>
</dbReference>
<dbReference type="OrthoDB" id="2338at2759"/>
<comment type="subcellular location">
    <subcellularLocation>
        <location evidence="1">Mitochondrion inner membrane</location>
        <topology evidence="1">Peripheral membrane protein</topology>
        <orientation evidence="1">Intermembrane side</orientation>
    </subcellularLocation>
</comment>
<feature type="binding site" evidence="8">
    <location>
        <position position="114"/>
    </location>
    <ligand>
        <name>Mn(2+)</name>
        <dbReference type="ChEBI" id="CHEBI:29035"/>
    </ligand>
</feature>